<evidence type="ECO:0000256" key="6">
    <source>
        <dbReference type="ARBA" id="ARBA00022692"/>
    </source>
</evidence>
<feature type="compositionally biased region" description="Low complexity" evidence="14">
    <location>
        <begin position="288"/>
        <end position="310"/>
    </location>
</feature>
<feature type="compositionally biased region" description="Low complexity" evidence="14">
    <location>
        <begin position="351"/>
        <end position="365"/>
    </location>
</feature>
<keyword evidence="8 15" id="KW-1133">Transmembrane helix</keyword>
<name>A0A336LT64_CULSO</name>
<evidence type="ECO:0000256" key="14">
    <source>
        <dbReference type="SAM" id="MobiDB-lite"/>
    </source>
</evidence>
<dbReference type="PANTHER" id="PTHR47464">
    <property type="entry name" value="MACOILIN"/>
    <property type="match status" value="1"/>
</dbReference>
<evidence type="ECO:0000256" key="9">
    <source>
        <dbReference type="ARBA" id="ARBA00023136"/>
    </source>
</evidence>
<keyword evidence="5" id="KW-0597">Phosphoprotein</keyword>
<feature type="compositionally biased region" description="Polar residues" evidence="14">
    <location>
        <begin position="204"/>
        <end position="219"/>
    </location>
</feature>
<evidence type="ECO:0000256" key="11">
    <source>
        <dbReference type="ARBA" id="ARBA00023242"/>
    </source>
</evidence>
<dbReference type="EMBL" id="UFQT01000174">
    <property type="protein sequence ID" value="SSX21110.1"/>
    <property type="molecule type" value="Genomic_DNA"/>
</dbReference>
<dbReference type="AlphaFoldDB" id="A0A336LT64"/>
<proteinExistence type="predicted"/>
<evidence type="ECO:0000256" key="12">
    <source>
        <dbReference type="ARBA" id="ARBA00031129"/>
    </source>
</evidence>
<sequence>MKRRTDCSKFRRPIKKSKIAEGLSSNTLLYLKFFILWAFVIAADHLIEFRFEFLWPFWLLLRSVHDSFKYKGLAFSILFVCIAFTSDLICLFFIPAQWLFFVASTYVWVQFVWHTDRGVCLPTIVLWVIFVYLEAAVRWKDNRSMPHLDLCRPFAAHCIGYPVVTLGFGFKSYVGYRIRQRKQREVAKENDFYMQLLQQALPQEETMPSFSQSDQQLQPQEKDPITVTGNHHQQSSSSGIPSSSSNHHHKNAQNNSSKLLNNNNNSSSPVTNGHAIGAAASLLFGLSSSMSSSSHTNSSSSSSASTTVISNGVGYNHSTQQISNPSSSSNSNSSSSSSSTRHRKSVDKESSSMMMTSSLSNNSNGGSNGTGGNKNNNSNTFHHISLNNKDRSNVNDNSSTSYDYSSQQNKQTHDKDSPKQQLNSHHYQLSNNSTTNVSNSSYDDAFGKPEPTTKSSNKLQNGNLQHYTKQDFELPQSTCQQQQQPEQILCNNNSQSSVGAVTSNEKERTKSGRKGRGNKGNKNPIDPTTSASSSKDNHLQTSSLTTVTNHNQQNNTTSSNVNNNNINNNTQQDSLLFQSQYSLCNNKDHQNKVCESCPKFEVEVKKLKAEINALKQSEIELRQKSETNASNVKS</sequence>
<keyword evidence="6 15" id="KW-0812">Transmembrane</keyword>
<feature type="compositionally biased region" description="Low complexity" evidence="14">
    <location>
        <begin position="394"/>
        <end position="409"/>
    </location>
</feature>
<feature type="compositionally biased region" description="Polar residues" evidence="14">
    <location>
        <begin position="489"/>
        <end position="503"/>
    </location>
</feature>
<feature type="compositionally biased region" description="Low complexity" evidence="14">
    <location>
        <begin position="430"/>
        <end position="441"/>
    </location>
</feature>
<comment type="subcellular location">
    <subcellularLocation>
        <location evidence="2">Nucleus membrane</location>
        <topology evidence="2">Multi-pass membrane protein</topology>
    </subcellularLocation>
    <subcellularLocation>
        <location evidence="3">Rough endoplasmic reticulum membrane</location>
        <topology evidence="3">Multi-pass membrane protein</topology>
    </subcellularLocation>
</comment>
<keyword evidence="10" id="KW-0325">Glycoprotein</keyword>
<keyword evidence="11" id="KW-0539">Nucleus</keyword>
<gene>
    <name evidence="16" type="primary">CSON003915</name>
</gene>
<feature type="region of interest" description="Disordered" evidence="14">
    <location>
        <begin position="474"/>
        <end position="569"/>
    </location>
</feature>
<dbReference type="GO" id="GO:0023041">
    <property type="term" value="P:neuronal signal transduction"/>
    <property type="evidence" value="ECO:0007669"/>
    <property type="project" value="InterPro"/>
</dbReference>
<organism evidence="16">
    <name type="scientific">Culicoides sonorensis</name>
    <name type="common">Biting midge</name>
    <dbReference type="NCBI Taxonomy" id="179676"/>
    <lineage>
        <taxon>Eukaryota</taxon>
        <taxon>Metazoa</taxon>
        <taxon>Ecdysozoa</taxon>
        <taxon>Arthropoda</taxon>
        <taxon>Hexapoda</taxon>
        <taxon>Insecta</taxon>
        <taxon>Pterygota</taxon>
        <taxon>Neoptera</taxon>
        <taxon>Endopterygota</taxon>
        <taxon>Diptera</taxon>
        <taxon>Nematocera</taxon>
        <taxon>Chironomoidea</taxon>
        <taxon>Ceratopogonidae</taxon>
        <taxon>Ceratopogoninae</taxon>
        <taxon>Culicoides</taxon>
        <taxon>Monoculicoides</taxon>
    </lineage>
</organism>
<evidence type="ECO:0000256" key="15">
    <source>
        <dbReference type="SAM" id="Phobius"/>
    </source>
</evidence>
<evidence type="ECO:0000256" key="3">
    <source>
        <dbReference type="ARBA" id="ARBA00004269"/>
    </source>
</evidence>
<feature type="transmembrane region" description="Helical" evidence="15">
    <location>
        <begin position="154"/>
        <end position="174"/>
    </location>
</feature>
<evidence type="ECO:0000256" key="13">
    <source>
        <dbReference type="SAM" id="Coils"/>
    </source>
</evidence>
<feature type="compositionally biased region" description="Low complexity" evidence="14">
    <location>
        <begin position="254"/>
        <end position="268"/>
    </location>
</feature>
<feature type="compositionally biased region" description="Polar residues" evidence="14">
    <location>
        <begin position="419"/>
        <end position="429"/>
    </location>
</feature>
<evidence type="ECO:0000256" key="5">
    <source>
        <dbReference type="ARBA" id="ARBA00022553"/>
    </source>
</evidence>
<feature type="transmembrane region" description="Helical" evidence="15">
    <location>
        <begin position="114"/>
        <end position="133"/>
    </location>
</feature>
<keyword evidence="7" id="KW-0256">Endoplasmic reticulum</keyword>
<dbReference type="GO" id="GO:0030867">
    <property type="term" value="C:rough endoplasmic reticulum membrane"/>
    <property type="evidence" value="ECO:0007669"/>
    <property type="project" value="UniProtKB-SubCell"/>
</dbReference>
<feature type="compositionally biased region" description="Low complexity" evidence="14">
    <location>
        <begin position="231"/>
        <end position="245"/>
    </location>
</feature>
<keyword evidence="9 15" id="KW-0472">Membrane</keyword>
<evidence type="ECO:0000256" key="7">
    <source>
        <dbReference type="ARBA" id="ARBA00022824"/>
    </source>
</evidence>
<evidence type="ECO:0000256" key="10">
    <source>
        <dbReference type="ARBA" id="ARBA00023180"/>
    </source>
</evidence>
<evidence type="ECO:0000256" key="4">
    <source>
        <dbReference type="ARBA" id="ARBA00021882"/>
    </source>
</evidence>
<accession>A0A336LT64</accession>
<dbReference type="InterPro" id="IPR019130">
    <property type="entry name" value="Macoilin"/>
</dbReference>
<evidence type="ECO:0000256" key="8">
    <source>
        <dbReference type="ARBA" id="ARBA00022989"/>
    </source>
</evidence>
<reference evidence="16" key="1">
    <citation type="submission" date="2018-07" db="EMBL/GenBank/DDBJ databases">
        <authorList>
            <person name="Quirk P.G."/>
            <person name="Krulwich T.A."/>
        </authorList>
    </citation>
    <scope>NUCLEOTIDE SEQUENCE</scope>
</reference>
<dbReference type="GO" id="GO:0031965">
    <property type="term" value="C:nuclear membrane"/>
    <property type="evidence" value="ECO:0007669"/>
    <property type="project" value="UniProtKB-SubCell"/>
</dbReference>
<feature type="region of interest" description="Disordered" evidence="14">
    <location>
        <begin position="288"/>
        <end position="460"/>
    </location>
</feature>
<feature type="transmembrane region" description="Helical" evidence="15">
    <location>
        <begin position="73"/>
        <end position="94"/>
    </location>
</feature>
<feature type="region of interest" description="Disordered" evidence="14">
    <location>
        <begin position="204"/>
        <end position="272"/>
    </location>
</feature>
<dbReference type="Pfam" id="PF09726">
    <property type="entry name" value="Macoilin"/>
    <property type="match status" value="1"/>
</dbReference>
<evidence type="ECO:0000256" key="2">
    <source>
        <dbReference type="ARBA" id="ARBA00004232"/>
    </source>
</evidence>
<feature type="coiled-coil region" evidence="13">
    <location>
        <begin position="597"/>
        <end position="624"/>
    </location>
</feature>
<feature type="compositionally biased region" description="Low complexity" evidence="14">
    <location>
        <begin position="476"/>
        <end position="487"/>
    </location>
</feature>
<feature type="compositionally biased region" description="Low complexity" evidence="14">
    <location>
        <begin position="545"/>
        <end position="569"/>
    </location>
</feature>
<feature type="compositionally biased region" description="Polar residues" evidence="14">
    <location>
        <begin position="526"/>
        <end position="544"/>
    </location>
</feature>
<keyword evidence="13" id="KW-0175">Coiled coil</keyword>
<dbReference type="OMA" id="DHTDNHY"/>
<comment type="function">
    <text evidence="1">Plays a role in the regulation of neuronal activity.</text>
</comment>
<evidence type="ECO:0000256" key="1">
    <source>
        <dbReference type="ARBA" id="ARBA00003440"/>
    </source>
</evidence>
<dbReference type="PANTHER" id="PTHR47464:SF2">
    <property type="entry name" value="MACOILIN"/>
    <property type="match status" value="1"/>
</dbReference>
<dbReference type="VEuPathDB" id="VectorBase:CSON003915"/>
<protein>
    <recommendedName>
        <fullName evidence="4">Macoilin</fullName>
    </recommendedName>
    <alternativeName>
        <fullName evidence="12">Transmembrane protein 57</fullName>
    </alternativeName>
</protein>
<evidence type="ECO:0000313" key="16">
    <source>
        <dbReference type="EMBL" id="SSX21110.1"/>
    </source>
</evidence>
<feature type="compositionally biased region" description="Low complexity" evidence="14">
    <location>
        <begin position="323"/>
        <end position="339"/>
    </location>
</feature>